<sequence length="80" mass="9045">MPILQLPISTIPPKLGVKSPASSNLETPRAQNWRVKPSASNNVETECFAYFSRKTYYSKETFSYLFKCGYMSNFGYFGGT</sequence>
<evidence type="ECO:0000313" key="1">
    <source>
        <dbReference type="EMBL" id="KAL2322485.1"/>
    </source>
</evidence>
<reference evidence="1 2" key="1">
    <citation type="submission" date="2024-08" db="EMBL/GenBank/DDBJ databases">
        <title>Insights into the chromosomal genome structure of Flemingia macrophylla.</title>
        <authorList>
            <person name="Ding Y."/>
            <person name="Zhao Y."/>
            <person name="Bi W."/>
            <person name="Wu M."/>
            <person name="Zhao G."/>
            <person name="Gong Y."/>
            <person name="Li W."/>
            <person name="Zhang P."/>
        </authorList>
    </citation>
    <scope>NUCLEOTIDE SEQUENCE [LARGE SCALE GENOMIC DNA]</scope>
    <source>
        <strain evidence="1">DYQJB</strain>
        <tissue evidence="1">Leaf</tissue>
    </source>
</reference>
<organism evidence="1 2">
    <name type="scientific">Flemingia macrophylla</name>
    <dbReference type="NCBI Taxonomy" id="520843"/>
    <lineage>
        <taxon>Eukaryota</taxon>
        <taxon>Viridiplantae</taxon>
        <taxon>Streptophyta</taxon>
        <taxon>Embryophyta</taxon>
        <taxon>Tracheophyta</taxon>
        <taxon>Spermatophyta</taxon>
        <taxon>Magnoliopsida</taxon>
        <taxon>eudicotyledons</taxon>
        <taxon>Gunneridae</taxon>
        <taxon>Pentapetalae</taxon>
        <taxon>rosids</taxon>
        <taxon>fabids</taxon>
        <taxon>Fabales</taxon>
        <taxon>Fabaceae</taxon>
        <taxon>Papilionoideae</taxon>
        <taxon>50 kb inversion clade</taxon>
        <taxon>NPAAA clade</taxon>
        <taxon>indigoferoid/millettioid clade</taxon>
        <taxon>Phaseoleae</taxon>
        <taxon>Flemingia</taxon>
    </lineage>
</organism>
<dbReference type="Proteomes" id="UP001603857">
    <property type="component" value="Unassembled WGS sequence"/>
</dbReference>
<protein>
    <submittedName>
        <fullName evidence="1">Uncharacterized protein</fullName>
    </submittedName>
</protein>
<dbReference type="AlphaFoldDB" id="A0ABD1LG24"/>
<dbReference type="EMBL" id="JBGMDY010000009">
    <property type="protein sequence ID" value="KAL2322485.1"/>
    <property type="molecule type" value="Genomic_DNA"/>
</dbReference>
<accession>A0ABD1LG24</accession>
<evidence type="ECO:0000313" key="2">
    <source>
        <dbReference type="Proteomes" id="UP001603857"/>
    </source>
</evidence>
<comment type="caution">
    <text evidence="1">The sequence shown here is derived from an EMBL/GenBank/DDBJ whole genome shotgun (WGS) entry which is preliminary data.</text>
</comment>
<keyword evidence="2" id="KW-1185">Reference proteome</keyword>
<name>A0ABD1LG24_9FABA</name>
<gene>
    <name evidence="1" type="ORF">Fmac_026864</name>
</gene>
<proteinExistence type="predicted"/>